<accession>A0A0R3T7L6</accession>
<dbReference type="AlphaFoldDB" id="A0A0R3T7L6"/>
<proteinExistence type="predicted"/>
<evidence type="ECO:0000313" key="3">
    <source>
        <dbReference type="WBParaSite" id="HNAJ_0000305401-mRNA-1"/>
    </source>
</evidence>
<evidence type="ECO:0000313" key="1">
    <source>
        <dbReference type="EMBL" id="VDN98912.1"/>
    </source>
</evidence>
<reference evidence="3" key="1">
    <citation type="submission" date="2017-02" db="UniProtKB">
        <authorList>
            <consortium name="WormBaseParasite"/>
        </authorList>
    </citation>
    <scope>IDENTIFICATION</scope>
</reference>
<dbReference type="WBParaSite" id="HNAJ_0000305401-mRNA-1">
    <property type="protein sequence ID" value="HNAJ_0000305401-mRNA-1"/>
    <property type="gene ID" value="HNAJ_0000305401"/>
</dbReference>
<protein>
    <submittedName>
        <fullName evidence="3">HTH CENPB-type domain-containing protein</fullName>
    </submittedName>
</protein>
<organism evidence="3">
    <name type="scientific">Rodentolepis nana</name>
    <name type="common">Dwarf tapeworm</name>
    <name type="synonym">Hymenolepis nana</name>
    <dbReference type="NCBI Taxonomy" id="102285"/>
    <lineage>
        <taxon>Eukaryota</taxon>
        <taxon>Metazoa</taxon>
        <taxon>Spiralia</taxon>
        <taxon>Lophotrochozoa</taxon>
        <taxon>Platyhelminthes</taxon>
        <taxon>Cestoda</taxon>
        <taxon>Eucestoda</taxon>
        <taxon>Cyclophyllidea</taxon>
        <taxon>Hymenolepididae</taxon>
        <taxon>Rodentolepis</taxon>
    </lineage>
</organism>
<gene>
    <name evidence="1" type="ORF">HNAJ_LOCUS3053</name>
</gene>
<dbReference type="Proteomes" id="UP000278807">
    <property type="component" value="Unassembled WGS sequence"/>
</dbReference>
<sequence>MSWNWCKTFQTKRRKVMEMNQIKKVNADNQRLEF</sequence>
<keyword evidence="2" id="KW-1185">Reference proteome</keyword>
<name>A0A0R3T7L6_RODNA</name>
<dbReference type="EMBL" id="UZAE01001674">
    <property type="protein sequence ID" value="VDN98912.1"/>
    <property type="molecule type" value="Genomic_DNA"/>
</dbReference>
<evidence type="ECO:0000313" key="2">
    <source>
        <dbReference type="Proteomes" id="UP000278807"/>
    </source>
</evidence>
<reference evidence="1 2" key="2">
    <citation type="submission" date="2018-11" db="EMBL/GenBank/DDBJ databases">
        <authorList>
            <consortium name="Pathogen Informatics"/>
        </authorList>
    </citation>
    <scope>NUCLEOTIDE SEQUENCE [LARGE SCALE GENOMIC DNA]</scope>
</reference>